<evidence type="ECO:0000256" key="8">
    <source>
        <dbReference type="RuleBase" id="RU367070"/>
    </source>
</evidence>
<evidence type="ECO:0000313" key="9">
    <source>
        <dbReference type="EMBL" id="NXX77313.1"/>
    </source>
</evidence>
<dbReference type="EMBL" id="WBNH01003616">
    <property type="protein sequence ID" value="NXX77313.1"/>
    <property type="molecule type" value="Genomic_DNA"/>
</dbReference>
<dbReference type="SUPFAM" id="SSF81901">
    <property type="entry name" value="HCP-like"/>
    <property type="match status" value="1"/>
</dbReference>
<evidence type="ECO:0000256" key="1">
    <source>
        <dbReference type="ARBA" id="ARBA00004138"/>
    </source>
</evidence>
<evidence type="ECO:0000256" key="7">
    <source>
        <dbReference type="ARBA" id="ARBA00023273"/>
    </source>
</evidence>
<feature type="non-terminal residue" evidence="9">
    <location>
        <position position="668"/>
    </location>
</feature>
<dbReference type="GO" id="GO:0120170">
    <property type="term" value="F:intraciliary transport particle B binding"/>
    <property type="evidence" value="ECO:0007669"/>
    <property type="project" value="TreeGrafter"/>
</dbReference>
<comment type="function">
    <text evidence="8">Required for polyglutamylation of axonemal tubulin. Plays a role in anterograde intraflagellar transport (IFT), the process by which cilia precursors are transported from the base of the cilium to the site of their incorporation at the tip.</text>
</comment>
<dbReference type="InterPro" id="IPR039941">
    <property type="entry name" value="TT30"/>
</dbReference>
<dbReference type="OrthoDB" id="10249577at2759"/>
<keyword evidence="3" id="KW-0677">Repeat</keyword>
<sequence length="668" mass="75699">SRAMEAAAVADGQYTAVAYRLIGGGRYADAVSLLSRQQEKNGRSRGCLSLLGYCHYRRQEFVEAADCYEQLVALHPELGAYRLYQAQALYEAGLYAEALWAASPLLDLPAYQGRALRLQAAVLYAQGDLPAAKSLVEEALAATTDGGSRAAEDPSERADAEVNLGCLLYREGRHEEASVKFAGAMQVLGYSPELCYNVALCCYASKQYAPALKHLADIIECGIHRHPELSVGMTTEGIDVHSVGNTLLLHRTALVEAFNLKAAIEYQLHNVEAAQEALTDMPPRAEEELDPVTLHNQALMNMDSQPTEGFEKLRFLLLQNPCPPETFGNLLLLYCKHQYYNLAADLLAENAHLTYKLLTSYLYNFLDAVITSQTAPEEAFHKLEDSAGVLTEQLRKLMKQVQEARQNWDDEAVKKAVNEYDETLDKYVPVLMAQAKIYWELKNYAMVEKIFRKSVEFCNEHEVWKLNVAHVLFMQNKYKEAITFYEPIVKKHYDDILRVSAIVLANLCVSYILTSQNDEAEELMRNIEKEEEHLSLNNPNKNSYHLCIVNLVIGTLYCVKGNYNFGISRVIKSLQPYNKKLSTDTWYYAKRCFLSLLKNMSKHMVMLHDSVIQDCIQFQKQCELYGRNIPAVIEQPLEEKRMHTGKNTVTYEARLLRALMYKIIGWTA</sequence>
<comment type="caution">
    <text evidence="9">The sequence shown here is derived from an EMBL/GenBank/DDBJ whole genome shotgun (WGS) entry which is preliminary data.</text>
</comment>
<keyword evidence="7 8" id="KW-0966">Cell projection</keyword>
<evidence type="ECO:0000256" key="6">
    <source>
        <dbReference type="ARBA" id="ARBA00023069"/>
    </source>
</evidence>
<dbReference type="Pfam" id="PF13432">
    <property type="entry name" value="TPR_16"/>
    <property type="match status" value="1"/>
</dbReference>
<dbReference type="Proteomes" id="UP000654395">
    <property type="component" value="Unassembled WGS sequence"/>
</dbReference>
<dbReference type="FunFam" id="1.25.40.10:FF:000211">
    <property type="entry name" value="tetratricopeptide repeat protein 30B"/>
    <property type="match status" value="1"/>
</dbReference>
<dbReference type="SUPFAM" id="SSF48452">
    <property type="entry name" value="TPR-like"/>
    <property type="match status" value="1"/>
</dbReference>
<dbReference type="AlphaFoldDB" id="A0A852KHS3"/>
<dbReference type="PANTHER" id="PTHR20931:SF0">
    <property type="entry name" value="TETRATRICOPEPTIDE REPEAT PROTEIN 30"/>
    <property type="match status" value="1"/>
</dbReference>
<dbReference type="InterPro" id="IPR019734">
    <property type="entry name" value="TPR_rpt"/>
</dbReference>
<evidence type="ECO:0000256" key="3">
    <source>
        <dbReference type="ARBA" id="ARBA00022737"/>
    </source>
</evidence>
<dbReference type="PANTHER" id="PTHR20931">
    <property type="entry name" value="TETRATRICOPEPTIDE REPEAT PROTEIN 30"/>
    <property type="match status" value="1"/>
</dbReference>
<accession>A0A852KHS3</accession>
<reference evidence="9" key="1">
    <citation type="submission" date="2020-02" db="EMBL/GenBank/DDBJ databases">
        <title>Bird 10,000 Genomes (B10K) Project - Family phase.</title>
        <authorList>
            <person name="Zhang G."/>
        </authorList>
    </citation>
    <scope>NUCLEOTIDE SEQUENCE</scope>
    <source>
        <strain evidence="9">B10K-DU-030-59</strain>
    </source>
</reference>
<comment type="similarity">
    <text evidence="2 8">Belongs to the TTC30/dfy-1/fleer family.</text>
</comment>
<dbReference type="Gene3D" id="1.25.40.10">
    <property type="entry name" value="Tetratricopeptide repeat domain"/>
    <property type="match status" value="3"/>
</dbReference>
<proteinExistence type="inferred from homology"/>
<dbReference type="GO" id="GO:0042073">
    <property type="term" value="P:intraciliary transport"/>
    <property type="evidence" value="ECO:0007669"/>
    <property type="project" value="UniProtKB-UniRule"/>
</dbReference>
<dbReference type="GO" id="GO:0030992">
    <property type="term" value="C:intraciliary transport particle B"/>
    <property type="evidence" value="ECO:0007669"/>
    <property type="project" value="TreeGrafter"/>
</dbReference>
<dbReference type="InterPro" id="IPR011990">
    <property type="entry name" value="TPR-like_helical_dom_sf"/>
</dbReference>
<comment type="subcellular location">
    <subcellularLocation>
        <location evidence="1 8">Cell projection</location>
        <location evidence="1 8">Cilium</location>
    </subcellularLocation>
</comment>
<dbReference type="FunFam" id="1.25.40.10:FF:000186">
    <property type="entry name" value="Tetratricopeptide repeat domain 30A"/>
    <property type="match status" value="1"/>
</dbReference>
<evidence type="ECO:0000256" key="5">
    <source>
        <dbReference type="ARBA" id="ARBA00022803"/>
    </source>
</evidence>
<organism evidence="9 10">
    <name type="scientific">Urocolius indicus</name>
    <name type="common">Red-faced mousebird</name>
    <name type="synonym">Colius indicus</name>
    <dbReference type="NCBI Taxonomy" id="458196"/>
    <lineage>
        <taxon>Eukaryota</taxon>
        <taxon>Metazoa</taxon>
        <taxon>Chordata</taxon>
        <taxon>Craniata</taxon>
        <taxon>Vertebrata</taxon>
        <taxon>Euteleostomi</taxon>
        <taxon>Archelosauria</taxon>
        <taxon>Archosauria</taxon>
        <taxon>Dinosauria</taxon>
        <taxon>Saurischia</taxon>
        <taxon>Theropoda</taxon>
        <taxon>Coelurosauria</taxon>
        <taxon>Aves</taxon>
        <taxon>Neognathae</taxon>
        <taxon>Neoaves</taxon>
        <taxon>Telluraves</taxon>
        <taxon>Coraciimorphae</taxon>
        <taxon>Coliiformes</taxon>
        <taxon>Coliidae</taxon>
        <taxon>Urocolius</taxon>
    </lineage>
</organism>
<dbReference type="SMART" id="SM00028">
    <property type="entry name" value="TPR"/>
    <property type="match status" value="6"/>
</dbReference>
<keyword evidence="10" id="KW-1185">Reference proteome</keyword>
<keyword evidence="4 8" id="KW-0970">Cilium biogenesis/degradation</keyword>
<name>A0A852KHS3_UROIN</name>
<evidence type="ECO:0000256" key="4">
    <source>
        <dbReference type="ARBA" id="ARBA00022794"/>
    </source>
</evidence>
<evidence type="ECO:0000256" key="2">
    <source>
        <dbReference type="ARBA" id="ARBA00009522"/>
    </source>
</evidence>
<protein>
    <recommendedName>
        <fullName evidence="8">Tetratricopeptide repeat protein 30</fullName>
    </recommendedName>
</protein>
<feature type="non-terminal residue" evidence="9">
    <location>
        <position position="1"/>
    </location>
</feature>
<dbReference type="GO" id="GO:0005879">
    <property type="term" value="C:axonemal microtubule"/>
    <property type="evidence" value="ECO:0007669"/>
    <property type="project" value="UniProtKB-UniRule"/>
</dbReference>
<keyword evidence="5 8" id="KW-0802">TPR repeat</keyword>
<gene>
    <name evidence="9" type="primary">Ttc30b</name>
    <name evidence="9" type="ORF">UROIND_R09696</name>
</gene>
<evidence type="ECO:0000313" key="10">
    <source>
        <dbReference type="Proteomes" id="UP000654395"/>
    </source>
</evidence>
<keyword evidence="6 8" id="KW-0969">Cilium</keyword>